<dbReference type="KEGG" id="sla:SERLADRAFT_361659"/>
<proteinExistence type="inferred from homology"/>
<keyword evidence="6" id="KW-0812">Transmembrane</keyword>
<evidence type="ECO:0000256" key="13">
    <source>
        <dbReference type="PIRSR" id="PIRSR602401-1"/>
    </source>
</evidence>
<dbReference type="RefSeq" id="XP_007318726.1">
    <property type="nucleotide sequence ID" value="XM_007318664.1"/>
</dbReference>
<dbReference type="Proteomes" id="UP000008064">
    <property type="component" value="Unassembled WGS sequence"/>
</dbReference>
<feature type="signal peptide" evidence="15">
    <location>
        <begin position="1"/>
        <end position="19"/>
    </location>
</feature>
<dbReference type="GO" id="GO:0016705">
    <property type="term" value="F:oxidoreductase activity, acting on paired donors, with incorporation or reduction of molecular oxygen"/>
    <property type="evidence" value="ECO:0007669"/>
    <property type="project" value="InterPro"/>
</dbReference>
<evidence type="ECO:0000256" key="11">
    <source>
        <dbReference type="ARBA" id="ARBA00023033"/>
    </source>
</evidence>
<evidence type="ECO:0000256" key="6">
    <source>
        <dbReference type="ARBA" id="ARBA00022692"/>
    </source>
</evidence>
<dbReference type="InterPro" id="IPR036396">
    <property type="entry name" value="Cyt_P450_sf"/>
</dbReference>
<dbReference type="SUPFAM" id="SSF48264">
    <property type="entry name" value="Cytochrome P450"/>
    <property type="match status" value="1"/>
</dbReference>
<dbReference type="PRINTS" id="PR00463">
    <property type="entry name" value="EP450I"/>
</dbReference>
<dbReference type="InterPro" id="IPR001128">
    <property type="entry name" value="Cyt_P450"/>
</dbReference>
<evidence type="ECO:0000256" key="12">
    <source>
        <dbReference type="ARBA" id="ARBA00023136"/>
    </source>
</evidence>
<keyword evidence="5 13" id="KW-0349">Heme</keyword>
<dbReference type="Gene3D" id="1.10.630.10">
    <property type="entry name" value="Cytochrome P450"/>
    <property type="match status" value="1"/>
</dbReference>
<evidence type="ECO:0000256" key="8">
    <source>
        <dbReference type="ARBA" id="ARBA00022989"/>
    </source>
</evidence>
<keyword evidence="11 14" id="KW-0503">Monooxygenase</keyword>
<evidence type="ECO:0000256" key="1">
    <source>
        <dbReference type="ARBA" id="ARBA00001971"/>
    </source>
</evidence>
<feature type="binding site" description="axial binding residue" evidence="13">
    <location>
        <position position="480"/>
    </location>
    <ligand>
        <name>heme</name>
        <dbReference type="ChEBI" id="CHEBI:30413"/>
    </ligand>
    <ligandPart>
        <name>Fe</name>
        <dbReference type="ChEBI" id="CHEBI:18248"/>
    </ligandPart>
</feature>
<keyword evidence="7 13" id="KW-0479">Metal-binding</keyword>
<dbReference type="PROSITE" id="PS00086">
    <property type="entry name" value="CYTOCHROME_P450"/>
    <property type="match status" value="1"/>
</dbReference>
<dbReference type="PANTHER" id="PTHR24305">
    <property type="entry name" value="CYTOCHROME P450"/>
    <property type="match status" value="1"/>
</dbReference>
<keyword evidence="15" id="KW-0732">Signal</keyword>
<comment type="pathway">
    <text evidence="3">Secondary metabolite biosynthesis; terpenoid biosynthesis.</text>
</comment>
<dbReference type="GeneID" id="18809862"/>
<protein>
    <recommendedName>
        <fullName evidence="17">Cytochrome P450</fullName>
    </recommendedName>
</protein>
<evidence type="ECO:0000256" key="4">
    <source>
        <dbReference type="ARBA" id="ARBA00010617"/>
    </source>
</evidence>
<dbReference type="Pfam" id="PF00067">
    <property type="entry name" value="p450"/>
    <property type="match status" value="1"/>
</dbReference>
<evidence type="ECO:0000256" key="10">
    <source>
        <dbReference type="ARBA" id="ARBA00023004"/>
    </source>
</evidence>
<evidence type="ECO:0000313" key="16">
    <source>
        <dbReference type="EMBL" id="EGO24707.1"/>
    </source>
</evidence>
<gene>
    <name evidence="16" type="ORF">SERLADRAFT_361659</name>
</gene>
<reference evidence="16" key="1">
    <citation type="submission" date="2011-04" db="EMBL/GenBank/DDBJ databases">
        <title>Evolution of plant cell wall degrading machinery underlies the functional diversity of forest fungi.</title>
        <authorList>
            <consortium name="US DOE Joint Genome Institute (JGI-PGF)"/>
            <person name="Eastwood D.C."/>
            <person name="Floudas D."/>
            <person name="Binder M."/>
            <person name="Majcherczyk A."/>
            <person name="Schneider P."/>
            <person name="Aerts A."/>
            <person name="Asiegbu F.O."/>
            <person name="Baker S.E."/>
            <person name="Barry K."/>
            <person name="Bendiksby M."/>
            <person name="Blumentritt M."/>
            <person name="Coutinho P.M."/>
            <person name="Cullen D."/>
            <person name="Cullen D."/>
            <person name="Gathman A."/>
            <person name="Goodell B."/>
            <person name="Henrissat B."/>
            <person name="Ihrmark K."/>
            <person name="Kauserud H."/>
            <person name="Kohler A."/>
            <person name="LaButti K."/>
            <person name="Lapidus A."/>
            <person name="Lavin J.L."/>
            <person name="Lee Y.-H."/>
            <person name="Lindquist E."/>
            <person name="Lilly W."/>
            <person name="Lucas S."/>
            <person name="Morin E."/>
            <person name="Murat C."/>
            <person name="Oguiza J.A."/>
            <person name="Park J."/>
            <person name="Pisabarro A.G."/>
            <person name="Riley R."/>
            <person name="Rosling A."/>
            <person name="Salamov A."/>
            <person name="Schmidt O."/>
            <person name="Schmutz J."/>
            <person name="Skrede I."/>
            <person name="Stenlid J."/>
            <person name="Wiebenga A."/>
            <person name="Xie X."/>
            <person name="Kues U."/>
            <person name="Hibbett D.S."/>
            <person name="Hoffmeister D."/>
            <person name="Hogberg N."/>
            <person name="Martin F."/>
            <person name="Grigoriev I.V."/>
            <person name="Watkinson S.C."/>
        </authorList>
    </citation>
    <scope>NUCLEOTIDE SEQUENCE</scope>
    <source>
        <strain evidence="16">S7.9</strain>
    </source>
</reference>
<dbReference type="InterPro" id="IPR017972">
    <property type="entry name" value="Cyt_P450_CS"/>
</dbReference>
<evidence type="ECO:0000256" key="3">
    <source>
        <dbReference type="ARBA" id="ARBA00004721"/>
    </source>
</evidence>
<evidence type="ECO:0008006" key="17">
    <source>
        <dbReference type="Google" id="ProtNLM"/>
    </source>
</evidence>
<feature type="chain" id="PRO_5003381708" description="Cytochrome P450" evidence="15">
    <location>
        <begin position="20"/>
        <end position="563"/>
    </location>
</feature>
<evidence type="ECO:0000256" key="14">
    <source>
        <dbReference type="RuleBase" id="RU000461"/>
    </source>
</evidence>
<comment type="cofactor">
    <cofactor evidence="1 13">
        <name>heme</name>
        <dbReference type="ChEBI" id="CHEBI:30413"/>
    </cofactor>
</comment>
<evidence type="ECO:0000256" key="9">
    <source>
        <dbReference type="ARBA" id="ARBA00023002"/>
    </source>
</evidence>
<evidence type="ECO:0000256" key="15">
    <source>
        <dbReference type="SAM" id="SignalP"/>
    </source>
</evidence>
<keyword evidence="12" id="KW-0472">Membrane</keyword>
<dbReference type="GO" id="GO:0005506">
    <property type="term" value="F:iron ion binding"/>
    <property type="evidence" value="ECO:0007669"/>
    <property type="project" value="InterPro"/>
</dbReference>
<dbReference type="OrthoDB" id="1470350at2759"/>
<dbReference type="GO" id="GO:0016020">
    <property type="term" value="C:membrane"/>
    <property type="evidence" value="ECO:0007669"/>
    <property type="project" value="UniProtKB-SubCell"/>
</dbReference>
<keyword evidence="10 13" id="KW-0408">Iron</keyword>
<comment type="similarity">
    <text evidence="4 14">Belongs to the cytochrome P450 family.</text>
</comment>
<dbReference type="EMBL" id="GL945434">
    <property type="protein sequence ID" value="EGO24707.1"/>
    <property type="molecule type" value="Genomic_DNA"/>
</dbReference>
<dbReference type="InterPro" id="IPR050121">
    <property type="entry name" value="Cytochrome_P450_monoxygenase"/>
</dbReference>
<organism>
    <name type="scientific">Serpula lacrymans var. lacrymans (strain S7.9)</name>
    <name type="common">Dry rot fungus</name>
    <dbReference type="NCBI Taxonomy" id="578457"/>
    <lineage>
        <taxon>Eukaryota</taxon>
        <taxon>Fungi</taxon>
        <taxon>Dikarya</taxon>
        <taxon>Basidiomycota</taxon>
        <taxon>Agaricomycotina</taxon>
        <taxon>Agaricomycetes</taxon>
        <taxon>Agaricomycetidae</taxon>
        <taxon>Boletales</taxon>
        <taxon>Coniophorineae</taxon>
        <taxon>Serpulaceae</taxon>
        <taxon>Serpula</taxon>
    </lineage>
</organism>
<keyword evidence="8" id="KW-1133">Transmembrane helix</keyword>
<dbReference type="GO" id="GO:0004497">
    <property type="term" value="F:monooxygenase activity"/>
    <property type="evidence" value="ECO:0007669"/>
    <property type="project" value="UniProtKB-KW"/>
</dbReference>
<dbReference type="GO" id="GO:0020037">
    <property type="term" value="F:heme binding"/>
    <property type="evidence" value="ECO:0007669"/>
    <property type="project" value="InterPro"/>
</dbReference>
<dbReference type="HOGENOM" id="CLU_001570_5_11_1"/>
<evidence type="ECO:0000256" key="2">
    <source>
        <dbReference type="ARBA" id="ARBA00004370"/>
    </source>
</evidence>
<name>F8NXN5_SERL9</name>
<dbReference type="InterPro" id="IPR002401">
    <property type="entry name" value="Cyt_P450_E_grp-I"/>
</dbReference>
<dbReference type="PRINTS" id="PR00385">
    <property type="entry name" value="P450"/>
</dbReference>
<evidence type="ECO:0000256" key="5">
    <source>
        <dbReference type="ARBA" id="ARBA00022617"/>
    </source>
</evidence>
<keyword evidence="9 14" id="KW-0560">Oxidoreductase</keyword>
<dbReference type="AlphaFoldDB" id="F8NXN5"/>
<evidence type="ECO:0000256" key="7">
    <source>
        <dbReference type="ARBA" id="ARBA00022723"/>
    </source>
</evidence>
<sequence length="563" mass="64332">MSIISWSILSVVVLLAVTARYRVRRRSIKDIRGPASPSRLLGNEMQFRHEEEVGDVQFQWLRQYGTTWRTQGCFGEDVLWTTDPKALQYIFHTSGYRFPKTKAIDQFAKTFAGRGMVAVKGVLPCDVHQRQRKILSPAFSAGQLRTFLPIFRHLASRLSQKWKDELEASVSHESAIINIPQMLARMTLDVIGETAFDYQFGALDDQKNELARVFRNLFVDSMLRPPAWDLLFKATWRYIPDPILHYVRHLPTREYSRFKQFLETAFRVGQDLVDQKASSTEKGGKDIMSILVQSSITDDAKKRLNNDEMLSQIATFLLAGHDTTANTLTWTLYELSKRPEDQKKIRDEIVAARKEMEARGDEDFVPSDFDSMLFMNAVIKETLRLHPIVPMLFREAASEDVIPLSQPIETVSGKIINQVPVSKGQVINISICTYNRLQSVWGEDADSWNPNRFLDDNKERQASVGVFANLMTFSAGIRACIGWRFAYVPSLTMASADPQTDYTRSCLYTECSRCKLFSRSLSRRSSSSILRGWTSCGSTRQSCHPPSKGRWRWGYSCLCMSRS</sequence>
<comment type="subcellular location">
    <subcellularLocation>
        <location evidence="2">Membrane</location>
    </subcellularLocation>
</comment>
<accession>F8NXN5</accession>
<dbReference type="PANTHER" id="PTHR24305:SF166">
    <property type="entry name" value="CYTOCHROME P450 12A4, MITOCHONDRIAL-RELATED"/>
    <property type="match status" value="1"/>
</dbReference>